<evidence type="ECO:0000256" key="1">
    <source>
        <dbReference type="ARBA" id="ARBA00004196"/>
    </source>
</evidence>
<dbReference type="InterPro" id="IPR051313">
    <property type="entry name" value="Bact_iron-sidero_bind"/>
</dbReference>
<evidence type="ECO:0000256" key="3">
    <source>
        <dbReference type="ARBA" id="ARBA00022448"/>
    </source>
</evidence>
<comment type="similarity">
    <text evidence="2">Belongs to the bacterial solute-binding protein 8 family.</text>
</comment>
<dbReference type="CDD" id="cd01146">
    <property type="entry name" value="FhuD"/>
    <property type="match status" value="1"/>
</dbReference>
<feature type="domain" description="Fe/B12 periplasmic-binding" evidence="6">
    <location>
        <begin position="61"/>
        <end position="326"/>
    </location>
</feature>
<keyword evidence="4" id="KW-0408">Iron</keyword>
<reference evidence="7 8" key="1">
    <citation type="submission" date="2018-08" db="EMBL/GenBank/DDBJ databases">
        <title>Recombination of ecologically and evolutionarily significant loci maintains genetic cohesion in the Pseudomonas syringae species complex.</title>
        <authorList>
            <person name="Dillon M."/>
            <person name="Thakur S."/>
            <person name="Almeida R.N.D."/>
            <person name="Weir B.S."/>
            <person name="Guttman D.S."/>
        </authorList>
    </citation>
    <scope>NUCLEOTIDE SEQUENCE [LARGE SCALE GENOMIC DNA]</scope>
    <source>
        <strain evidence="7 8">ICMP 8902</strain>
    </source>
</reference>
<proteinExistence type="inferred from homology"/>
<gene>
    <name evidence="7" type="ORF">ALQ33_05353</name>
</gene>
<dbReference type="PANTHER" id="PTHR30532:SF21">
    <property type="entry name" value="SIDEROPHORE-BINDING LIPOPROTEIN YFIY-RELATED"/>
    <property type="match status" value="1"/>
</dbReference>
<dbReference type="Pfam" id="PF01497">
    <property type="entry name" value="Peripla_BP_2"/>
    <property type="match status" value="1"/>
</dbReference>
<name>A0A3M3YQE5_9PSED</name>
<dbReference type="PROSITE" id="PS50983">
    <property type="entry name" value="FE_B12_PBP"/>
    <property type="match status" value="1"/>
</dbReference>
<dbReference type="AlphaFoldDB" id="A0A3M3YQE5"/>
<comment type="caution">
    <text evidence="7">The sequence shown here is derived from an EMBL/GenBank/DDBJ whole genome shotgun (WGS) entry which is preliminary data.</text>
</comment>
<evidence type="ECO:0000256" key="5">
    <source>
        <dbReference type="ARBA" id="ARBA00022729"/>
    </source>
</evidence>
<keyword evidence="4" id="KW-0410">Iron transport</keyword>
<evidence type="ECO:0000256" key="2">
    <source>
        <dbReference type="ARBA" id="ARBA00008814"/>
    </source>
</evidence>
<dbReference type="PANTHER" id="PTHR30532">
    <property type="entry name" value="IRON III DICITRATE-BINDING PERIPLASMIC PROTEIN"/>
    <property type="match status" value="1"/>
</dbReference>
<keyword evidence="4" id="KW-0406">Ion transport</keyword>
<keyword evidence="5" id="KW-0732">Signal</keyword>
<dbReference type="GO" id="GO:0030288">
    <property type="term" value="C:outer membrane-bounded periplasmic space"/>
    <property type="evidence" value="ECO:0007669"/>
    <property type="project" value="TreeGrafter"/>
</dbReference>
<accession>A0A3M3YQE5</accession>
<dbReference type="GO" id="GO:1901678">
    <property type="term" value="P:iron coordination entity transport"/>
    <property type="evidence" value="ECO:0007669"/>
    <property type="project" value="UniProtKB-ARBA"/>
</dbReference>
<organism evidence="7 8">
    <name type="scientific">Pseudomonas syringae pv. philadelphi</name>
    <dbReference type="NCBI Taxonomy" id="251706"/>
    <lineage>
        <taxon>Bacteria</taxon>
        <taxon>Pseudomonadati</taxon>
        <taxon>Pseudomonadota</taxon>
        <taxon>Gammaproteobacteria</taxon>
        <taxon>Pseudomonadales</taxon>
        <taxon>Pseudomonadaceae</taxon>
        <taxon>Pseudomonas</taxon>
    </lineage>
</organism>
<dbReference type="InterPro" id="IPR002491">
    <property type="entry name" value="ABC_transptr_periplasmic_BD"/>
</dbReference>
<sequence>MAGQAACRSAKARWSTRSTGCAVTPDRTLHPSRRTVLRLSLGLLALPGIVRAASLRSEPLRIVTLFQGASDSAVALEVTPCGVVDSWSEKPMYRYLRPALAAVPHVGLETQPSLEDIVLLKPDLIVASRFRHQRIAPLLEQICPVLMLEEVFEFKSTLAMMGAAMNRQQQAIELLGQWQRRVTALRGQLQAKFVGRWPITVSVLDIREDHIRSYLPASFAGSVLSELGFAWTPAAREATGVSLKLSSKESLPVVDADLFFIFQRADSKAAQQNYDKLIQHPFWQQLRAPQDKQVFRVDAVAWSLSGGILGANRMLDEITRVAMADNAS</sequence>
<keyword evidence="3" id="KW-0813">Transport</keyword>
<dbReference type="SUPFAM" id="SSF53807">
    <property type="entry name" value="Helical backbone' metal receptor"/>
    <property type="match status" value="1"/>
</dbReference>
<dbReference type="Gene3D" id="3.40.50.1980">
    <property type="entry name" value="Nitrogenase molybdenum iron protein domain"/>
    <property type="match status" value="2"/>
</dbReference>
<dbReference type="Proteomes" id="UP000279372">
    <property type="component" value="Unassembled WGS sequence"/>
</dbReference>
<protein>
    <submittedName>
        <fullName evidence="7">Achromobactin-binding periplasmic protein</fullName>
    </submittedName>
</protein>
<evidence type="ECO:0000259" key="6">
    <source>
        <dbReference type="PROSITE" id="PS50983"/>
    </source>
</evidence>
<evidence type="ECO:0000313" key="7">
    <source>
        <dbReference type="EMBL" id="RMO84466.1"/>
    </source>
</evidence>
<evidence type="ECO:0000313" key="8">
    <source>
        <dbReference type="Proteomes" id="UP000279372"/>
    </source>
</evidence>
<dbReference type="EMBL" id="RBQB01000258">
    <property type="protein sequence ID" value="RMO84466.1"/>
    <property type="molecule type" value="Genomic_DNA"/>
</dbReference>
<evidence type="ECO:0000256" key="4">
    <source>
        <dbReference type="ARBA" id="ARBA00022496"/>
    </source>
</evidence>
<comment type="subcellular location">
    <subcellularLocation>
        <location evidence="1">Cell envelope</location>
    </subcellularLocation>
</comment>